<protein>
    <submittedName>
        <fullName evidence="1">DUF885 domain-containing protein</fullName>
    </submittedName>
</protein>
<dbReference type="PANTHER" id="PTHR33361">
    <property type="entry name" value="GLR0591 PROTEIN"/>
    <property type="match status" value="1"/>
</dbReference>
<dbReference type="PANTHER" id="PTHR33361:SF2">
    <property type="entry name" value="DUF885 DOMAIN-CONTAINING PROTEIN"/>
    <property type="match status" value="1"/>
</dbReference>
<dbReference type="EMBL" id="BAABCP010000002">
    <property type="protein sequence ID" value="GAA3946278.1"/>
    <property type="molecule type" value="Genomic_DNA"/>
</dbReference>
<organism evidence="1 2">
    <name type="scientific">Microbacterium soli</name>
    <dbReference type="NCBI Taxonomy" id="446075"/>
    <lineage>
        <taxon>Bacteria</taxon>
        <taxon>Bacillati</taxon>
        <taxon>Actinomycetota</taxon>
        <taxon>Actinomycetes</taxon>
        <taxon>Micrococcales</taxon>
        <taxon>Microbacteriaceae</taxon>
        <taxon>Microbacterium</taxon>
    </lineage>
</organism>
<accession>A0ABP7NGH6</accession>
<dbReference type="Pfam" id="PF05960">
    <property type="entry name" value="DUF885"/>
    <property type="match status" value="1"/>
</dbReference>
<evidence type="ECO:0000313" key="2">
    <source>
        <dbReference type="Proteomes" id="UP001501591"/>
    </source>
</evidence>
<proteinExistence type="predicted"/>
<dbReference type="RefSeq" id="WP_344820042.1">
    <property type="nucleotide sequence ID" value="NZ_BAABCP010000002.1"/>
</dbReference>
<sequence length="557" mass="62167">MAAEPRTPSAIDRVAERWVDTLVELSPVLGTYIGRNEVNGMLDDLSPEGHEESAAAARRALAELNALEPADPVDEVTKTDLSAELRLHLELHDARWHLRDLNVIASAPQDIRQAFDLMPTADADDWAVISRRLAAVPAALTGYTRTLREGVREGVVPARRQVLEVATQISRYTADDGFFASFVADAAPEDGELPASLAKDLADRSAAARVAYDRLRAFLIGELAASASAEDAVGRELYALNSRRFLGATIDLDETYEWGREELDRMISEQNSIAEEILPGASVAEAVAHLEADPSRKLHGTQELQRWMQETSDRAIADLGATHFDIPEQIRELECMIAPTQEGGIYYTGPTDDFSRPGRMWWSVPEGVTEFDTWRELTTVYHEGVPGHHLQIAQATYNRAELNTWRRVLAGTSGHAEGWALYAERLMEQLGYLDDPADRLGMLDGQRMRALRVVLDIGVHLGKPRLDGDGVWDHDYALEMMRRNVNMSDEFRRFEVNRYLGWPGQAPSYKVGQRIWEQVRDGVREREGDAFTFKEFHKRALDLGGVGLDTLRGALLG</sequence>
<keyword evidence="2" id="KW-1185">Reference proteome</keyword>
<comment type="caution">
    <text evidence="1">The sequence shown here is derived from an EMBL/GenBank/DDBJ whole genome shotgun (WGS) entry which is preliminary data.</text>
</comment>
<dbReference type="InterPro" id="IPR010281">
    <property type="entry name" value="DUF885"/>
</dbReference>
<reference evidence="2" key="1">
    <citation type="journal article" date="2019" name="Int. J. Syst. Evol. Microbiol.">
        <title>The Global Catalogue of Microorganisms (GCM) 10K type strain sequencing project: providing services to taxonomists for standard genome sequencing and annotation.</title>
        <authorList>
            <consortium name="The Broad Institute Genomics Platform"/>
            <consortium name="The Broad Institute Genome Sequencing Center for Infectious Disease"/>
            <person name="Wu L."/>
            <person name="Ma J."/>
        </authorList>
    </citation>
    <scope>NUCLEOTIDE SEQUENCE [LARGE SCALE GENOMIC DNA]</scope>
    <source>
        <strain evidence="2">JCM 17024</strain>
    </source>
</reference>
<gene>
    <name evidence="1" type="ORF">GCM10022383_25070</name>
</gene>
<dbReference type="Proteomes" id="UP001501591">
    <property type="component" value="Unassembled WGS sequence"/>
</dbReference>
<evidence type="ECO:0000313" key="1">
    <source>
        <dbReference type="EMBL" id="GAA3946278.1"/>
    </source>
</evidence>
<name>A0ABP7NGH6_9MICO</name>